<dbReference type="EC" id="5.2.1.8" evidence="6"/>
<keyword evidence="4 5" id="KW-0413">Isomerase</keyword>
<dbReference type="PANTHER" id="PTHR43811:SF19">
    <property type="entry name" value="39 KDA FK506-BINDING NUCLEAR PROTEIN"/>
    <property type="match status" value="1"/>
</dbReference>
<dbReference type="KEGG" id="tpla:ElP_02400"/>
<comment type="similarity">
    <text evidence="2 6">Belongs to the FKBP-type PPIase family.</text>
</comment>
<comment type="catalytic activity">
    <reaction evidence="1 5 6">
        <text>[protein]-peptidylproline (omega=180) = [protein]-peptidylproline (omega=0)</text>
        <dbReference type="Rhea" id="RHEA:16237"/>
        <dbReference type="Rhea" id="RHEA-COMP:10747"/>
        <dbReference type="Rhea" id="RHEA-COMP:10748"/>
        <dbReference type="ChEBI" id="CHEBI:83833"/>
        <dbReference type="ChEBI" id="CHEBI:83834"/>
        <dbReference type="EC" id="5.2.1.8"/>
    </reaction>
</comment>
<keyword evidence="3 5" id="KW-0697">Rotamase</keyword>
<name>A0A518GV01_9BACT</name>
<dbReference type="PANTHER" id="PTHR43811">
    <property type="entry name" value="FKBP-TYPE PEPTIDYL-PROLYL CIS-TRANS ISOMERASE FKPA"/>
    <property type="match status" value="1"/>
</dbReference>
<evidence type="ECO:0000256" key="5">
    <source>
        <dbReference type="PROSITE-ProRule" id="PRU00277"/>
    </source>
</evidence>
<evidence type="ECO:0000313" key="9">
    <source>
        <dbReference type="Proteomes" id="UP000317835"/>
    </source>
</evidence>
<dbReference type="InterPro" id="IPR046357">
    <property type="entry name" value="PPIase_dom_sf"/>
</dbReference>
<dbReference type="EMBL" id="CP036426">
    <property type="protein sequence ID" value="QDV32408.1"/>
    <property type="molecule type" value="Genomic_DNA"/>
</dbReference>
<dbReference type="SUPFAM" id="SSF54534">
    <property type="entry name" value="FKBP-like"/>
    <property type="match status" value="1"/>
</dbReference>
<evidence type="ECO:0000256" key="4">
    <source>
        <dbReference type="ARBA" id="ARBA00023235"/>
    </source>
</evidence>
<evidence type="ECO:0000256" key="1">
    <source>
        <dbReference type="ARBA" id="ARBA00000971"/>
    </source>
</evidence>
<evidence type="ECO:0000313" key="8">
    <source>
        <dbReference type="EMBL" id="QDV32408.1"/>
    </source>
</evidence>
<reference evidence="8 9" key="1">
    <citation type="submission" date="2019-02" db="EMBL/GenBank/DDBJ databases">
        <title>Deep-cultivation of Planctomycetes and their phenomic and genomic characterization uncovers novel biology.</title>
        <authorList>
            <person name="Wiegand S."/>
            <person name="Jogler M."/>
            <person name="Boedeker C."/>
            <person name="Pinto D."/>
            <person name="Vollmers J."/>
            <person name="Rivas-Marin E."/>
            <person name="Kohn T."/>
            <person name="Peeters S.H."/>
            <person name="Heuer A."/>
            <person name="Rast P."/>
            <person name="Oberbeckmann S."/>
            <person name="Bunk B."/>
            <person name="Jeske O."/>
            <person name="Meyerdierks A."/>
            <person name="Storesund J.E."/>
            <person name="Kallscheuer N."/>
            <person name="Luecker S."/>
            <person name="Lage O.M."/>
            <person name="Pohl T."/>
            <person name="Merkel B.J."/>
            <person name="Hornburger P."/>
            <person name="Mueller R.-W."/>
            <person name="Bruemmer F."/>
            <person name="Labrenz M."/>
            <person name="Spormann A.M."/>
            <person name="Op den Camp H."/>
            <person name="Overmann J."/>
            <person name="Amann R."/>
            <person name="Jetten M.S.M."/>
            <person name="Mascher T."/>
            <person name="Medema M.H."/>
            <person name="Devos D.P."/>
            <person name="Kaster A.-K."/>
            <person name="Ovreas L."/>
            <person name="Rohde M."/>
            <person name="Galperin M.Y."/>
            <person name="Jogler C."/>
        </authorList>
    </citation>
    <scope>NUCLEOTIDE SEQUENCE [LARGE SCALE GENOMIC DNA]</scope>
    <source>
        <strain evidence="8 9">ElP</strain>
    </source>
</reference>
<evidence type="ECO:0000256" key="3">
    <source>
        <dbReference type="ARBA" id="ARBA00023110"/>
    </source>
</evidence>
<dbReference type="PROSITE" id="PS50059">
    <property type="entry name" value="FKBP_PPIASE"/>
    <property type="match status" value="1"/>
</dbReference>
<dbReference type="RefSeq" id="WP_231749379.1">
    <property type="nucleotide sequence ID" value="NZ_CP036426.1"/>
</dbReference>
<dbReference type="InterPro" id="IPR001179">
    <property type="entry name" value="PPIase_FKBP_dom"/>
</dbReference>
<dbReference type="AlphaFoldDB" id="A0A518GV01"/>
<evidence type="ECO:0000256" key="2">
    <source>
        <dbReference type="ARBA" id="ARBA00006577"/>
    </source>
</evidence>
<dbReference type="FunFam" id="3.10.50.40:FF:000006">
    <property type="entry name" value="Peptidyl-prolyl cis-trans isomerase"/>
    <property type="match status" value="1"/>
</dbReference>
<organism evidence="8 9">
    <name type="scientific">Tautonia plasticadhaerens</name>
    <dbReference type="NCBI Taxonomy" id="2527974"/>
    <lineage>
        <taxon>Bacteria</taxon>
        <taxon>Pseudomonadati</taxon>
        <taxon>Planctomycetota</taxon>
        <taxon>Planctomycetia</taxon>
        <taxon>Isosphaerales</taxon>
        <taxon>Isosphaeraceae</taxon>
        <taxon>Tautonia</taxon>
    </lineage>
</organism>
<gene>
    <name evidence="8" type="primary">fbp_1</name>
    <name evidence="8" type="ORF">ElP_02400</name>
</gene>
<dbReference type="Gene3D" id="3.10.50.40">
    <property type="match status" value="1"/>
</dbReference>
<keyword evidence="9" id="KW-1185">Reference proteome</keyword>
<protein>
    <recommendedName>
        <fullName evidence="6">Peptidyl-prolyl cis-trans isomerase</fullName>
        <ecNumber evidence="6">5.2.1.8</ecNumber>
    </recommendedName>
</protein>
<sequence length="137" mass="14418">MDKPRRFRLSLGGMLLLVALLAVVIAVMRPRGTRVVDVKAGTGPVATAGSTLLVHYVGKLADGTTVDSSKSRGVPFEFVVGRGSVIKGWDSGILGMRVGGVRRLIIPPEEAYGAQGAPPAIPPDATLTFEVELLKVR</sequence>
<dbReference type="Proteomes" id="UP000317835">
    <property type="component" value="Chromosome"/>
</dbReference>
<feature type="domain" description="PPIase FKBP-type" evidence="7">
    <location>
        <begin position="49"/>
        <end position="137"/>
    </location>
</feature>
<accession>A0A518GV01</accession>
<evidence type="ECO:0000259" key="7">
    <source>
        <dbReference type="PROSITE" id="PS50059"/>
    </source>
</evidence>
<dbReference type="GO" id="GO:0003755">
    <property type="term" value="F:peptidyl-prolyl cis-trans isomerase activity"/>
    <property type="evidence" value="ECO:0007669"/>
    <property type="project" value="UniProtKB-UniRule"/>
</dbReference>
<dbReference type="Pfam" id="PF00254">
    <property type="entry name" value="FKBP_C"/>
    <property type="match status" value="1"/>
</dbReference>
<proteinExistence type="inferred from homology"/>
<evidence type="ECO:0000256" key="6">
    <source>
        <dbReference type="RuleBase" id="RU003915"/>
    </source>
</evidence>